<dbReference type="EnsemblProtists" id="HpaT807956">
    <property type="protein sequence ID" value="HpaP807956"/>
    <property type="gene ID" value="HpaG807956"/>
</dbReference>
<dbReference type="VEuPathDB" id="FungiDB:HpaG807956"/>
<organism evidence="1 2">
    <name type="scientific">Hyaloperonospora arabidopsidis (strain Emoy2)</name>
    <name type="common">Downy mildew agent</name>
    <name type="synonym">Peronospora arabidopsidis</name>
    <dbReference type="NCBI Taxonomy" id="559515"/>
    <lineage>
        <taxon>Eukaryota</taxon>
        <taxon>Sar</taxon>
        <taxon>Stramenopiles</taxon>
        <taxon>Oomycota</taxon>
        <taxon>Peronosporomycetes</taxon>
        <taxon>Peronosporales</taxon>
        <taxon>Peronosporaceae</taxon>
        <taxon>Hyaloperonospora</taxon>
    </lineage>
</organism>
<evidence type="ECO:0000313" key="1">
    <source>
        <dbReference type="EnsemblProtists" id="HpaP807956"/>
    </source>
</evidence>
<dbReference type="EMBL" id="JH598455">
    <property type="status" value="NOT_ANNOTATED_CDS"/>
    <property type="molecule type" value="Genomic_DNA"/>
</dbReference>
<keyword evidence="2" id="KW-1185">Reference proteome</keyword>
<dbReference type="Proteomes" id="UP000011713">
    <property type="component" value="Unassembled WGS sequence"/>
</dbReference>
<reference evidence="1" key="2">
    <citation type="submission" date="2015-06" db="UniProtKB">
        <authorList>
            <consortium name="EnsemblProtists"/>
        </authorList>
    </citation>
    <scope>IDENTIFICATION</scope>
    <source>
        <strain evidence="1">Emoy2</strain>
    </source>
</reference>
<name>M4BNG8_HYAAE</name>
<evidence type="ECO:0000313" key="2">
    <source>
        <dbReference type="Proteomes" id="UP000011713"/>
    </source>
</evidence>
<protein>
    <submittedName>
        <fullName evidence="1">Uncharacterized protein</fullName>
    </submittedName>
</protein>
<dbReference type="AlphaFoldDB" id="M4BNG8"/>
<sequence>MRVHPTTGHSSFLSKWRRRCRAKLPDVLNRLLHERIEHWYGFSPVKLKSEVTRGVWTQPKQRLQLVFVAAGWSSDRRRCLEPTGWHVFLVLSRPCAPPRLEWSRSSRPGYRPLVVQRPHVEIVWLNREVAAAVARCVHLAVQVSIAGRRGTGVFSASPPRSNTTNNLNM</sequence>
<dbReference type="HOGENOM" id="CLU_1581523_0_0_1"/>
<accession>M4BNG8</accession>
<reference evidence="2" key="1">
    <citation type="journal article" date="2010" name="Science">
        <title>Signatures of adaptation to obligate biotrophy in the Hyaloperonospora arabidopsidis genome.</title>
        <authorList>
            <person name="Baxter L."/>
            <person name="Tripathy S."/>
            <person name="Ishaque N."/>
            <person name="Boot N."/>
            <person name="Cabral A."/>
            <person name="Kemen E."/>
            <person name="Thines M."/>
            <person name="Ah-Fong A."/>
            <person name="Anderson R."/>
            <person name="Badejoko W."/>
            <person name="Bittner-Eddy P."/>
            <person name="Boore J.L."/>
            <person name="Chibucos M.C."/>
            <person name="Coates M."/>
            <person name="Dehal P."/>
            <person name="Delehaunty K."/>
            <person name="Dong S."/>
            <person name="Downton P."/>
            <person name="Dumas B."/>
            <person name="Fabro G."/>
            <person name="Fronick C."/>
            <person name="Fuerstenberg S.I."/>
            <person name="Fulton L."/>
            <person name="Gaulin E."/>
            <person name="Govers F."/>
            <person name="Hughes L."/>
            <person name="Humphray S."/>
            <person name="Jiang R.H."/>
            <person name="Judelson H."/>
            <person name="Kamoun S."/>
            <person name="Kyung K."/>
            <person name="Meijer H."/>
            <person name="Minx P."/>
            <person name="Morris P."/>
            <person name="Nelson J."/>
            <person name="Phuntumart V."/>
            <person name="Qutob D."/>
            <person name="Rehmany A."/>
            <person name="Rougon-Cardoso A."/>
            <person name="Ryden P."/>
            <person name="Torto-Alalibo T."/>
            <person name="Studholme D."/>
            <person name="Wang Y."/>
            <person name="Win J."/>
            <person name="Wood J."/>
            <person name="Clifton S.W."/>
            <person name="Rogers J."/>
            <person name="Van den Ackerveken G."/>
            <person name="Jones J.D."/>
            <person name="McDowell J.M."/>
            <person name="Beynon J."/>
            <person name="Tyler B.M."/>
        </authorList>
    </citation>
    <scope>NUCLEOTIDE SEQUENCE [LARGE SCALE GENOMIC DNA]</scope>
    <source>
        <strain evidence="2">Emoy2</strain>
    </source>
</reference>
<dbReference type="InParanoid" id="M4BNG8"/>
<proteinExistence type="predicted"/>